<accession>A0A1Q9YMS2</accession>
<dbReference type="RefSeq" id="WP_075884685.1">
    <property type="nucleotide sequence ID" value="NZ_MPJZ01000019.1"/>
</dbReference>
<proteinExistence type="predicted"/>
<gene>
    <name evidence="3" type="ORF">BO223_01625</name>
</gene>
<organism evidence="3 4">
    <name type="scientific">Faecalibaculum rodentium</name>
    <dbReference type="NCBI Taxonomy" id="1702221"/>
    <lineage>
        <taxon>Bacteria</taxon>
        <taxon>Bacillati</taxon>
        <taxon>Bacillota</taxon>
        <taxon>Erysipelotrichia</taxon>
        <taxon>Erysipelotrichales</taxon>
        <taxon>Erysipelotrichaceae</taxon>
        <taxon>Faecalibaculum</taxon>
    </lineage>
</organism>
<keyword evidence="2" id="KW-1133">Transmembrane helix</keyword>
<feature type="transmembrane region" description="Helical" evidence="2">
    <location>
        <begin position="181"/>
        <end position="203"/>
    </location>
</feature>
<evidence type="ECO:0000313" key="4">
    <source>
        <dbReference type="Proteomes" id="UP000186758"/>
    </source>
</evidence>
<evidence type="ECO:0000256" key="2">
    <source>
        <dbReference type="SAM" id="Phobius"/>
    </source>
</evidence>
<dbReference type="AlphaFoldDB" id="A0A1Q9YMS2"/>
<feature type="coiled-coil region" evidence="1">
    <location>
        <begin position="115"/>
        <end position="156"/>
    </location>
</feature>
<evidence type="ECO:0000256" key="1">
    <source>
        <dbReference type="SAM" id="Coils"/>
    </source>
</evidence>
<evidence type="ECO:0000313" key="3">
    <source>
        <dbReference type="EMBL" id="OLU46818.1"/>
    </source>
</evidence>
<reference evidence="3 4" key="1">
    <citation type="submission" date="2016-11" db="EMBL/GenBank/DDBJ databases">
        <title>Description of two novel members of the family Erysipelotrichaceae: Ileibacterium lipovorans gen. nov., sp. nov. and Dubosiella newyorkensis, gen. nov., sp. nov.</title>
        <authorList>
            <person name="Cox L.M."/>
            <person name="Sohn J."/>
            <person name="Tyrrell K.L."/>
            <person name="Citron D.M."/>
            <person name="Lawson P.A."/>
            <person name="Patel N.B."/>
            <person name="Iizumi T."/>
            <person name="Perez-Perez G.I."/>
            <person name="Goldstein E.J."/>
            <person name="Blaser M.J."/>
        </authorList>
    </citation>
    <scope>NUCLEOTIDE SEQUENCE [LARGE SCALE GENOMIC DNA]</scope>
    <source>
        <strain evidence="3 4">NYU-BL-K8</strain>
    </source>
</reference>
<comment type="caution">
    <text evidence="3">The sequence shown here is derived from an EMBL/GenBank/DDBJ whole genome shotgun (WGS) entry which is preliminary data.</text>
</comment>
<dbReference type="EMBL" id="MPJZ01000019">
    <property type="protein sequence ID" value="OLU46818.1"/>
    <property type="molecule type" value="Genomic_DNA"/>
</dbReference>
<sequence length="219" mass="25343">MTTMSDSLEALKRQVEEASIQEYQINQQQHELKLHDAAIQVEKNQVDEEMKSLILSITGQAALSEARDKEILKDKLDAFSIKQQAMTREIITLNDMLASTDALEALYSAKRKELDLNYRNQENALRRQIKALEERIETQREESGKLDKEIDRKKEDIQLIEEHLKDRKFWDGMKKTWLDHWLPMLTAGFLAVFLGGFFGWGTYGIANEIFKGLVNLIKG</sequence>
<protein>
    <submittedName>
        <fullName evidence="3">Uncharacterized protein</fullName>
    </submittedName>
</protein>
<keyword evidence="2" id="KW-0472">Membrane</keyword>
<feature type="coiled-coil region" evidence="1">
    <location>
        <begin position="1"/>
        <end position="28"/>
    </location>
</feature>
<name>A0A1Q9YMS2_9FIRM</name>
<keyword evidence="1" id="KW-0175">Coiled coil</keyword>
<dbReference type="Proteomes" id="UP000186758">
    <property type="component" value="Unassembled WGS sequence"/>
</dbReference>
<keyword evidence="2" id="KW-0812">Transmembrane</keyword>